<proteinExistence type="predicted"/>
<keyword evidence="3" id="KW-1185">Reference proteome</keyword>
<dbReference type="InterPro" id="IPR001810">
    <property type="entry name" value="F-box_dom"/>
</dbReference>
<feature type="domain" description="F-box" evidence="1">
    <location>
        <begin position="1"/>
        <end position="45"/>
    </location>
</feature>
<dbReference type="AlphaFoldDB" id="A0AAD9W4D6"/>
<accession>A0AAD9W4D6</accession>
<dbReference type="Proteomes" id="UP001265746">
    <property type="component" value="Unassembled WGS sequence"/>
</dbReference>
<dbReference type="EMBL" id="JAUJFL010000002">
    <property type="protein sequence ID" value="KAK2609414.1"/>
    <property type="molecule type" value="Genomic_DNA"/>
</dbReference>
<evidence type="ECO:0000259" key="1">
    <source>
        <dbReference type="PROSITE" id="PS50181"/>
    </source>
</evidence>
<reference evidence="2" key="1">
    <citation type="submission" date="2023-06" db="EMBL/GenBank/DDBJ databases">
        <authorList>
            <person name="Noh H."/>
        </authorList>
    </citation>
    <scope>NUCLEOTIDE SEQUENCE</scope>
    <source>
        <strain evidence="2">DUCC20226</strain>
    </source>
</reference>
<gene>
    <name evidence="2" type="ORF">N8I77_002911</name>
</gene>
<name>A0AAD9W4D6_PHOAM</name>
<evidence type="ECO:0000313" key="3">
    <source>
        <dbReference type="Proteomes" id="UP001265746"/>
    </source>
</evidence>
<evidence type="ECO:0000313" key="2">
    <source>
        <dbReference type="EMBL" id="KAK2609414.1"/>
    </source>
</evidence>
<protein>
    <recommendedName>
        <fullName evidence="1">F-box domain-containing protein</fullName>
    </recommendedName>
</protein>
<sequence>MSIPLDLLRMVFYYLETEDCIAFSLACEGLYDNLFFQARQRFASASPDHKRRVQTMLEKDLKYVDVYCPFCKTFHTWNDKKYRGINCAEKDEIQSTTFAATQLDTRLSQLSYLDARMIVNAVIFNKSYSLGALGLLLRHFIFGTPRCLWSQSWWPKVIDGELILNVASKHMKDSSGVNEDEFAFRVCKHVIIYGKFPHLWVDTRQLKRIVLCPSARHATGTCRTCSADWDLNVEWIDDEESSHHKGWWIGIEAWHRLGDLRSPYEKRWKLAAGEGISPDSSWIEGHSKHITDHEGWESQLEGLSEADEWTKHGIVSKTWMDNIDRLF</sequence>
<organism evidence="2 3">
    <name type="scientific">Phomopsis amygdali</name>
    <name type="common">Fusicoccum amygdali</name>
    <dbReference type="NCBI Taxonomy" id="1214568"/>
    <lineage>
        <taxon>Eukaryota</taxon>
        <taxon>Fungi</taxon>
        <taxon>Dikarya</taxon>
        <taxon>Ascomycota</taxon>
        <taxon>Pezizomycotina</taxon>
        <taxon>Sordariomycetes</taxon>
        <taxon>Sordariomycetidae</taxon>
        <taxon>Diaporthales</taxon>
        <taxon>Diaporthaceae</taxon>
        <taxon>Diaporthe</taxon>
    </lineage>
</organism>
<comment type="caution">
    <text evidence="2">The sequence shown here is derived from an EMBL/GenBank/DDBJ whole genome shotgun (WGS) entry which is preliminary data.</text>
</comment>
<dbReference type="PROSITE" id="PS50181">
    <property type="entry name" value="FBOX"/>
    <property type="match status" value="1"/>
</dbReference>